<feature type="signal peptide" evidence="6">
    <location>
        <begin position="1"/>
        <end position="20"/>
    </location>
</feature>
<dbReference type="InterPro" id="IPR012944">
    <property type="entry name" value="SusD_RagB_dom"/>
</dbReference>
<evidence type="ECO:0000256" key="6">
    <source>
        <dbReference type="SAM" id="SignalP"/>
    </source>
</evidence>
<name>A0A9D9I761_9BACT</name>
<sequence>MKKIIYISAAACLISLSSCDLDLYPVTSFNEGNVNVEEETETQYTSREDMKGLRDAIYNSYVKNIQEAGYQDWLVYSECRADNAYCGSPSTGEIAAIEGNNVDGENKNVTRDWTYFLNQVSNANQIICNIDRIKEADASMTQTEHDEWKAEAMCWRAYNLYCMSQLWGDIPVVTTIPPAITAENIEEVYDEYFPSRTPLEEVYDQMIEDLTYACEHAPEPSSSDKTVFSKGFAYGLLARVYAEKPRRNWDEVARCCEAVEAFPAYSLCENYGDLWAYNDDDAVRNTSESIFEVPWTRESGNWVWMMFHRNYYNPNDSYTWAKWITPSRDIIEAYEAEGDTERMNASIIWDQCSWSNYYPADNYAFMHKCPTNATSTILMRLGETYLLHAEALAMQGNFSAENGATYYVNRIRERAKLSPIAAPSSQEEMIDAVLHERRLELSFEGFRFFDLVRHDKAKEIHDAMPQKDSYWQTRYPLTAETILMPIPTTQMDNNPNLEQNPGY</sequence>
<keyword evidence="4" id="KW-0472">Membrane</keyword>
<dbReference type="Gene3D" id="1.25.40.390">
    <property type="match status" value="1"/>
</dbReference>
<organism evidence="9 10">
    <name type="scientific">Candidatus Cryptobacteroides faecipullorum</name>
    <dbReference type="NCBI Taxonomy" id="2840764"/>
    <lineage>
        <taxon>Bacteria</taxon>
        <taxon>Pseudomonadati</taxon>
        <taxon>Bacteroidota</taxon>
        <taxon>Bacteroidia</taxon>
        <taxon>Bacteroidales</taxon>
        <taxon>Candidatus Cryptobacteroides</taxon>
    </lineage>
</organism>
<dbReference type="InterPro" id="IPR033985">
    <property type="entry name" value="SusD-like_N"/>
</dbReference>
<feature type="chain" id="PRO_5039446970" evidence="6">
    <location>
        <begin position="21"/>
        <end position="503"/>
    </location>
</feature>
<dbReference type="PROSITE" id="PS51257">
    <property type="entry name" value="PROKAR_LIPOPROTEIN"/>
    <property type="match status" value="1"/>
</dbReference>
<dbReference type="Pfam" id="PF14322">
    <property type="entry name" value="SusD-like_3"/>
    <property type="match status" value="1"/>
</dbReference>
<dbReference type="Proteomes" id="UP000823660">
    <property type="component" value="Unassembled WGS sequence"/>
</dbReference>
<dbReference type="SUPFAM" id="SSF48452">
    <property type="entry name" value="TPR-like"/>
    <property type="match status" value="1"/>
</dbReference>
<reference evidence="9" key="1">
    <citation type="submission" date="2020-10" db="EMBL/GenBank/DDBJ databases">
        <authorList>
            <person name="Gilroy R."/>
        </authorList>
    </citation>
    <scope>NUCLEOTIDE SEQUENCE</scope>
    <source>
        <strain evidence="9">B1-15692</strain>
    </source>
</reference>
<dbReference type="Pfam" id="PF07980">
    <property type="entry name" value="SusD_RagB"/>
    <property type="match status" value="1"/>
</dbReference>
<protein>
    <submittedName>
        <fullName evidence="9">RagB/SusD family nutrient uptake outer membrane protein</fullName>
    </submittedName>
</protein>
<feature type="domain" description="RagB/SusD" evidence="7">
    <location>
        <begin position="373"/>
        <end position="503"/>
    </location>
</feature>
<dbReference type="CDD" id="cd08977">
    <property type="entry name" value="SusD"/>
    <property type="match status" value="1"/>
</dbReference>
<comment type="similarity">
    <text evidence="2">Belongs to the SusD family.</text>
</comment>
<evidence type="ECO:0000259" key="7">
    <source>
        <dbReference type="Pfam" id="PF07980"/>
    </source>
</evidence>
<evidence type="ECO:0000313" key="9">
    <source>
        <dbReference type="EMBL" id="MBO8466870.1"/>
    </source>
</evidence>
<comment type="subcellular location">
    <subcellularLocation>
        <location evidence="1">Cell outer membrane</location>
    </subcellularLocation>
</comment>
<reference evidence="9" key="2">
    <citation type="journal article" date="2021" name="PeerJ">
        <title>Extensive microbial diversity within the chicken gut microbiome revealed by metagenomics and culture.</title>
        <authorList>
            <person name="Gilroy R."/>
            <person name="Ravi A."/>
            <person name="Getino M."/>
            <person name="Pursley I."/>
            <person name="Horton D.L."/>
            <person name="Alikhan N.F."/>
            <person name="Baker D."/>
            <person name="Gharbi K."/>
            <person name="Hall N."/>
            <person name="Watson M."/>
            <person name="Adriaenssens E.M."/>
            <person name="Foster-Nyarko E."/>
            <person name="Jarju S."/>
            <person name="Secka A."/>
            <person name="Antonio M."/>
            <person name="Oren A."/>
            <person name="Chaudhuri R.R."/>
            <person name="La Ragione R."/>
            <person name="Hildebrand F."/>
            <person name="Pallen M.J."/>
        </authorList>
    </citation>
    <scope>NUCLEOTIDE SEQUENCE</scope>
    <source>
        <strain evidence="9">B1-15692</strain>
    </source>
</reference>
<comment type="caution">
    <text evidence="9">The sequence shown here is derived from an EMBL/GenBank/DDBJ whole genome shotgun (WGS) entry which is preliminary data.</text>
</comment>
<dbReference type="AlphaFoldDB" id="A0A9D9I761"/>
<evidence type="ECO:0000256" key="2">
    <source>
        <dbReference type="ARBA" id="ARBA00006275"/>
    </source>
</evidence>
<gene>
    <name evidence="9" type="ORF">IAB99_03810</name>
</gene>
<dbReference type="GO" id="GO:0009279">
    <property type="term" value="C:cell outer membrane"/>
    <property type="evidence" value="ECO:0007669"/>
    <property type="project" value="UniProtKB-SubCell"/>
</dbReference>
<evidence type="ECO:0000313" key="10">
    <source>
        <dbReference type="Proteomes" id="UP000823660"/>
    </source>
</evidence>
<accession>A0A9D9I761</accession>
<evidence type="ECO:0000256" key="3">
    <source>
        <dbReference type="ARBA" id="ARBA00022729"/>
    </source>
</evidence>
<evidence type="ECO:0000259" key="8">
    <source>
        <dbReference type="Pfam" id="PF14322"/>
    </source>
</evidence>
<evidence type="ECO:0000256" key="5">
    <source>
        <dbReference type="ARBA" id="ARBA00023237"/>
    </source>
</evidence>
<proteinExistence type="inferred from homology"/>
<keyword evidence="5" id="KW-0998">Cell outer membrane</keyword>
<evidence type="ECO:0000256" key="4">
    <source>
        <dbReference type="ARBA" id="ARBA00023136"/>
    </source>
</evidence>
<evidence type="ECO:0000256" key="1">
    <source>
        <dbReference type="ARBA" id="ARBA00004442"/>
    </source>
</evidence>
<dbReference type="InterPro" id="IPR011990">
    <property type="entry name" value="TPR-like_helical_dom_sf"/>
</dbReference>
<dbReference type="EMBL" id="JADIMH010000019">
    <property type="protein sequence ID" value="MBO8466870.1"/>
    <property type="molecule type" value="Genomic_DNA"/>
</dbReference>
<feature type="domain" description="SusD-like N-terminal" evidence="8">
    <location>
        <begin position="59"/>
        <end position="241"/>
    </location>
</feature>
<keyword evidence="3 6" id="KW-0732">Signal</keyword>